<feature type="binding site" evidence="5">
    <location>
        <position position="146"/>
    </location>
    <ligand>
        <name>Mn(2+)</name>
        <dbReference type="ChEBI" id="CHEBI:29035"/>
        <label>1</label>
    </ligand>
</feature>
<evidence type="ECO:0000256" key="5">
    <source>
        <dbReference type="HAMAP-Rule" id="MF_00737"/>
    </source>
</evidence>
<comment type="similarity">
    <text evidence="5 7 8">Belongs to the arginase family.</text>
</comment>
<dbReference type="EC" id="3.5.3.8" evidence="5 6"/>
<evidence type="ECO:0000313" key="9">
    <source>
        <dbReference type="EMBL" id="MBB5431981.1"/>
    </source>
</evidence>
<keyword evidence="1 5" id="KW-0479">Metal-binding</keyword>
<feature type="binding site" evidence="5">
    <location>
        <position position="237"/>
    </location>
    <ligand>
        <name>Mn(2+)</name>
        <dbReference type="ChEBI" id="CHEBI:29035"/>
        <label>2</label>
    </ligand>
</feature>
<dbReference type="PANTHER" id="PTHR11358">
    <property type="entry name" value="ARGINASE/AGMATINASE"/>
    <property type="match status" value="1"/>
</dbReference>
<comment type="catalytic activity">
    <reaction evidence="5">
        <text>N-formimidoyl-L-glutamate + H2O = formamide + L-glutamate</text>
        <dbReference type="Rhea" id="RHEA:22492"/>
        <dbReference type="ChEBI" id="CHEBI:15377"/>
        <dbReference type="ChEBI" id="CHEBI:16397"/>
        <dbReference type="ChEBI" id="CHEBI:29985"/>
        <dbReference type="ChEBI" id="CHEBI:58928"/>
        <dbReference type="EC" id="3.5.3.8"/>
    </reaction>
</comment>
<dbReference type="GO" id="GO:0033389">
    <property type="term" value="P:putrescine biosynthetic process from arginine, via agmatine"/>
    <property type="evidence" value="ECO:0007669"/>
    <property type="project" value="TreeGrafter"/>
</dbReference>
<dbReference type="InterPro" id="IPR020855">
    <property type="entry name" value="Ureohydrolase_Mn_BS"/>
</dbReference>
<evidence type="ECO:0000256" key="4">
    <source>
        <dbReference type="ARBA" id="ARBA00023211"/>
    </source>
</evidence>
<feature type="binding site" evidence="5">
    <location>
        <position position="239"/>
    </location>
    <ligand>
        <name>Mn(2+)</name>
        <dbReference type="ChEBI" id="CHEBI:29035"/>
        <label>2</label>
    </ligand>
</feature>
<dbReference type="UniPathway" id="UPA00379">
    <property type="reaction ID" value="UER00552"/>
</dbReference>
<dbReference type="GO" id="GO:0019557">
    <property type="term" value="P:L-histidine catabolic process to glutamate and formate"/>
    <property type="evidence" value="ECO:0007669"/>
    <property type="project" value="UniProtKB-UniPathway"/>
</dbReference>
<dbReference type="PROSITE" id="PS01053">
    <property type="entry name" value="ARGINASE_1"/>
    <property type="match status" value="1"/>
</dbReference>
<dbReference type="InterPro" id="IPR005923">
    <property type="entry name" value="HutG"/>
</dbReference>
<sequence length="311" mass="32283">MDPPEWTGRDDGPGTEHLRWHRAVRPLAGAGGPGTALIGFASDEGVRRNKGRTGAAEGPGALRRALAPLALHSPALLYDGGDVRVDDGDLEGGQRALGEAVAAAMAGGHFPVVLGGGHEVAYASYLGLDAGLGADRERTLGVLNLDAHFDLREEPAATSGTGFLQIARDERARGREFRYAAVGISRTANTGALFDRAAELGAEYLTDDACSLLAVEKVLDFVRAFVDSVDDVYLTLDLDVLPAWVAPGVSAPAALGVAPEVVQAVVDTVAASGRLALFDVAELNPSLDADGRTARVAARMIDRAVTGRCPA</sequence>
<feature type="binding site" evidence="5">
    <location>
        <position position="150"/>
    </location>
    <ligand>
        <name>Mn(2+)</name>
        <dbReference type="ChEBI" id="CHEBI:29035"/>
        <label>1</label>
    </ligand>
</feature>
<keyword evidence="2 5" id="KW-0378">Hydrolase</keyword>
<evidence type="ECO:0000256" key="2">
    <source>
        <dbReference type="ARBA" id="ARBA00022801"/>
    </source>
</evidence>
<dbReference type="AlphaFoldDB" id="A0A7W8VD12"/>
<proteinExistence type="inferred from homology"/>
<dbReference type="GO" id="GO:0019556">
    <property type="term" value="P:L-histidine catabolic process to glutamate and formamide"/>
    <property type="evidence" value="ECO:0007669"/>
    <property type="project" value="UniProtKB-UniRule"/>
</dbReference>
<evidence type="ECO:0000256" key="6">
    <source>
        <dbReference type="NCBIfam" id="TIGR01227"/>
    </source>
</evidence>
<keyword evidence="4 5" id="KW-0464">Manganese</keyword>
<keyword evidence="3 5" id="KW-0369">Histidine metabolism</keyword>
<dbReference type="InterPro" id="IPR023696">
    <property type="entry name" value="Ureohydrolase_dom_sf"/>
</dbReference>
<feature type="binding site" evidence="5">
    <location>
        <position position="237"/>
    </location>
    <ligand>
        <name>Mn(2+)</name>
        <dbReference type="ChEBI" id="CHEBI:29035"/>
        <label>1</label>
    </ligand>
</feature>
<keyword evidence="10" id="KW-1185">Reference proteome</keyword>
<dbReference type="HAMAP" id="MF_00737">
    <property type="entry name" value="Formimidoylglutam"/>
    <property type="match status" value="1"/>
</dbReference>
<dbReference type="EMBL" id="JACHDB010000001">
    <property type="protein sequence ID" value="MBB5431981.1"/>
    <property type="molecule type" value="Genomic_DNA"/>
</dbReference>
<name>A0A7W8VD12_9ACTN</name>
<reference evidence="9 10" key="1">
    <citation type="submission" date="2020-08" db="EMBL/GenBank/DDBJ databases">
        <title>Sequencing the genomes of 1000 actinobacteria strains.</title>
        <authorList>
            <person name="Klenk H.-P."/>
        </authorList>
    </citation>
    <scope>NUCLEOTIDE SEQUENCE [LARGE SCALE GENOMIC DNA]</scope>
    <source>
        <strain evidence="9 10">DSM 44551</strain>
    </source>
</reference>
<dbReference type="SUPFAM" id="SSF52768">
    <property type="entry name" value="Arginase/deacetylase"/>
    <property type="match status" value="1"/>
</dbReference>
<evidence type="ECO:0000256" key="7">
    <source>
        <dbReference type="PROSITE-ProRule" id="PRU00742"/>
    </source>
</evidence>
<dbReference type="GO" id="GO:0050415">
    <property type="term" value="F:formimidoylglutamase activity"/>
    <property type="evidence" value="ECO:0007669"/>
    <property type="project" value="UniProtKB-UniRule"/>
</dbReference>
<dbReference type="PROSITE" id="PS51409">
    <property type="entry name" value="ARGINASE_2"/>
    <property type="match status" value="1"/>
</dbReference>
<feature type="binding site" evidence="5">
    <location>
        <position position="118"/>
    </location>
    <ligand>
        <name>Mn(2+)</name>
        <dbReference type="ChEBI" id="CHEBI:29035"/>
        <label>1</label>
    </ligand>
</feature>
<comment type="caution">
    <text evidence="9">The sequence shown here is derived from an EMBL/GenBank/DDBJ whole genome shotgun (WGS) entry which is preliminary data.</text>
</comment>
<protein>
    <recommendedName>
        <fullName evidence="5 6">Formimidoylglutamase</fullName>
        <ecNumber evidence="5 6">3.5.3.8</ecNumber>
    </recommendedName>
    <alternativeName>
        <fullName evidence="5">Formiminoglutamase</fullName>
    </alternativeName>
    <alternativeName>
        <fullName evidence="5">Formiminoglutamate hydrolase</fullName>
    </alternativeName>
</protein>
<dbReference type="Pfam" id="PF00491">
    <property type="entry name" value="Arginase"/>
    <property type="match status" value="1"/>
</dbReference>
<dbReference type="InterPro" id="IPR006035">
    <property type="entry name" value="Ureohydrolase"/>
</dbReference>
<dbReference type="PANTHER" id="PTHR11358:SF35">
    <property type="entry name" value="FORMIMIDOYLGLUTAMASE"/>
    <property type="match status" value="1"/>
</dbReference>
<evidence type="ECO:0000256" key="3">
    <source>
        <dbReference type="ARBA" id="ARBA00022808"/>
    </source>
</evidence>
<dbReference type="GO" id="GO:0008783">
    <property type="term" value="F:agmatinase activity"/>
    <property type="evidence" value="ECO:0007669"/>
    <property type="project" value="TreeGrafter"/>
</dbReference>
<comment type="function">
    <text evidence="5">Catalyzes the conversion of N-formimidoyl-L-glutamate to L-glutamate and formamide.</text>
</comment>
<feature type="binding site" evidence="5">
    <location>
        <position position="148"/>
    </location>
    <ligand>
        <name>Mn(2+)</name>
        <dbReference type="ChEBI" id="CHEBI:29035"/>
        <label>2</label>
    </ligand>
</feature>
<dbReference type="GO" id="GO:0030145">
    <property type="term" value="F:manganese ion binding"/>
    <property type="evidence" value="ECO:0007669"/>
    <property type="project" value="UniProtKB-UniRule"/>
</dbReference>
<dbReference type="RefSeq" id="WP_312893560.1">
    <property type="nucleotide sequence ID" value="NZ_BAAAJD010000058.1"/>
</dbReference>
<evidence type="ECO:0000256" key="8">
    <source>
        <dbReference type="RuleBase" id="RU003684"/>
    </source>
</evidence>
<comment type="pathway">
    <text evidence="5">Amino-acid degradation; L-histidine degradation into L-glutamate; L-glutamate from N-formimidoyl-L-glutamate (hydrolase route): step 1/1.</text>
</comment>
<evidence type="ECO:0000256" key="1">
    <source>
        <dbReference type="ARBA" id="ARBA00022723"/>
    </source>
</evidence>
<gene>
    <name evidence="5" type="primary">hutG</name>
    <name evidence="9" type="ORF">HDA36_002065</name>
</gene>
<accession>A0A7W8VD12</accession>
<comment type="cofactor">
    <cofactor evidence="5">
        <name>Mn(2+)</name>
        <dbReference type="ChEBI" id="CHEBI:29035"/>
    </cofactor>
    <text evidence="5">Binds 2 manganese ions per subunit.</text>
</comment>
<dbReference type="CDD" id="cd09988">
    <property type="entry name" value="Formimidoylglutamase"/>
    <property type="match status" value="1"/>
</dbReference>
<evidence type="ECO:0000313" key="10">
    <source>
        <dbReference type="Proteomes" id="UP000572635"/>
    </source>
</evidence>
<dbReference type="NCBIfam" id="TIGR01227">
    <property type="entry name" value="hutG"/>
    <property type="match status" value="1"/>
</dbReference>
<organism evidence="9 10">
    <name type="scientific">Nocardiopsis composta</name>
    <dbReference type="NCBI Taxonomy" id="157465"/>
    <lineage>
        <taxon>Bacteria</taxon>
        <taxon>Bacillati</taxon>
        <taxon>Actinomycetota</taxon>
        <taxon>Actinomycetes</taxon>
        <taxon>Streptosporangiales</taxon>
        <taxon>Nocardiopsidaceae</taxon>
        <taxon>Nocardiopsis</taxon>
    </lineage>
</organism>
<feature type="binding site" evidence="5">
    <location>
        <position position="146"/>
    </location>
    <ligand>
        <name>Mn(2+)</name>
        <dbReference type="ChEBI" id="CHEBI:29035"/>
        <label>2</label>
    </ligand>
</feature>
<dbReference type="Proteomes" id="UP000572635">
    <property type="component" value="Unassembled WGS sequence"/>
</dbReference>
<dbReference type="Gene3D" id="3.40.800.10">
    <property type="entry name" value="Ureohydrolase domain"/>
    <property type="match status" value="1"/>
</dbReference>